<dbReference type="Gene3D" id="3.30.390.30">
    <property type="match status" value="1"/>
</dbReference>
<dbReference type="GO" id="GO:0034599">
    <property type="term" value="P:cellular response to oxidative stress"/>
    <property type="evidence" value="ECO:0007669"/>
    <property type="project" value="TreeGrafter"/>
</dbReference>
<keyword evidence="13" id="KW-0520">NAD</keyword>
<feature type="binding site" evidence="13">
    <location>
        <position position="281"/>
    </location>
    <ligand>
        <name>NAD(+)</name>
        <dbReference type="ChEBI" id="CHEBI:57540"/>
    </ligand>
</feature>
<keyword evidence="7 15" id="KW-0560">Oxidoreductase</keyword>
<evidence type="ECO:0000256" key="2">
    <source>
        <dbReference type="ARBA" id="ARBA00011738"/>
    </source>
</evidence>
<evidence type="ECO:0000313" key="20">
    <source>
        <dbReference type="Proteomes" id="UP000319731"/>
    </source>
</evidence>
<sequence>MPAIPIDAKNITKTFDYLVIGGGSGGLASARRAASFGASVAIVEYDRMGGTCVNRGCVPKKIMWTAASIAESLHEAAGYGFDVTINKFSWNLVKNKREAYIRRLNGIYATNLVKDKVETITGHARFVSERVVEVEGKLYEGKHVLIATGSRATIPPLEGAQKWGITSDGFFAMDEMPKKVAVVGAGYIAVELTGIFHALGADVTLFIRHSDFLRSFDSIIHKTLMDEYKRAGIKIVINSQVVKTENLGTEENKNLRLTVHDSEKNTDTILEGFEDIIFAVGRAANVEELGLENVGTKLNDHGYLISDEWQATNVPNVYALGDVCGVAMLTPVAIAAGRRLSDRLFGGKPNSKLDYTNIPSVIFSHPTAGSVGLTEEEARHKYGNDKIKIYQARFTNMHYGLLDFKPPTAYKLVCAGPEEKVVGLHIVGKASDEILQGFAVAVKMGATKADFDATVAIHPSAAEELVTMR</sequence>
<dbReference type="Proteomes" id="UP000319731">
    <property type="component" value="Unassembled WGS sequence"/>
</dbReference>
<protein>
    <recommendedName>
        <fullName evidence="4 16">Glutathione reductase</fullName>
        <ecNumber evidence="3 16">1.8.1.7</ecNumber>
    </recommendedName>
</protein>
<evidence type="ECO:0000256" key="12">
    <source>
        <dbReference type="PIRSR" id="PIRSR000350-2"/>
    </source>
</evidence>
<dbReference type="SUPFAM" id="SSF51905">
    <property type="entry name" value="FAD/NAD(P)-binding domain"/>
    <property type="match status" value="1"/>
</dbReference>
<evidence type="ECO:0000313" key="19">
    <source>
        <dbReference type="EMBL" id="TPX32197.1"/>
    </source>
</evidence>
<feature type="disulfide bond" description="Redox-active" evidence="14">
    <location>
        <begin position="52"/>
        <end position="57"/>
    </location>
</feature>
<dbReference type="Pfam" id="PF02852">
    <property type="entry name" value="Pyr_redox_dim"/>
    <property type="match status" value="1"/>
</dbReference>
<evidence type="ECO:0000256" key="4">
    <source>
        <dbReference type="ARBA" id="ARBA00017111"/>
    </source>
</evidence>
<keyword evidence="20" id="KW-1185">Reference proteome</keyword>
<dbReference type="PIRSF" id="PIRSF000350">
    <property type="entry name" value="Mercury_reductase_MerA"/>
    <property type="match status" value="1"/>
</dbReference>
<evidence type="ECO:0000256" key="9">
    <source>
        <dbReference type="ARBA" id="ARBA00023284"/>
    </source>
</evidence>
<keyword evidence="6 13" id="KW-0274">FAD</keyword>
<evidence type="ECO:0000256" key="7">
    <source>
        <dbReference type="ARBA" id="ARBA00023002"/>
    </source>
</evidence>
<evidence type="ECO:0000256" key="10">
    <source>
        <dbReference type="ARBA" id="ARBA00049142"/>
    </source>
</evidence>
<organism evidence="19 20">
    <name type="scientific">Synchytrium microbalum</name>
    <dbReference type="NCBI Taxonomy" id="1806994"/>
    <lineage>
        <taxon>Eukaryota</taxon>
        <taxon>Fungi</taxon>
        <taxon>Fungi incertae sedis</taxon>
        <taxon>Chytridiomycota</taxon>
        <taxon>Chytridiomycota incertae sedis</taxon>
        <taxon>Chytridiomycetes</taxon>
        <taxon>Synchytriales</taxon>
        <taxon>Synchytriaceae</taxon>
        <taxon>Synchytrium</taxon>
    </lineage>
</organism>
<evidence type="ECO:0000256" key="13">
    <source>
        <dbReference type="PIRSR" id="PIRSR000350-3"/>
    </source>
</evidence>
<dbReference type="RefSeq" id="XP_031023447.1">
    <property type="nucleotide sequence ID" value="XM_031170589.1"/>
</dbReference>
<evidence type="ECO:0000256" key="16">
    <source>
        <dbReference type="RuleBase" id="RU365016"/>
    </source>
</evidence>
<accession>A0A507BT33</accession>
<reference evidence="19 20" key="1">
    <citation type="journal article" date="2019" name="Sci. Rep.">
        <title>Comparative genomics of chytrid fungi reveal insights into the obligate biotrophic and pathogenic lifestyle of Synchytrium endobioticum.</title>
        <authorList>
            <person name="van de Vossenberg B.T.L.H."/>
            <person name="Warris S."/>
            <person name="Nguyen H.D.T."/>
            <person name="van Gent-Pelzer M.P.E."/>
            <person name="Joly D.L."/>
            <person name="van de Geest H.C."/>
            <person name="Bonants P.J.M."/>
            <person name="Smith D.S."/>
            <person name="Levesque C.A."/>
            <person name="van der Lee T.A.J."/>
        </authorList>
    </citation>
    <scope>NUCLEOTIDE SEQUENCE [LARGE SCALE GENOMIC DNA]</scope>
    <source>
        <strain evidence="19 20">JEL517</strain>
    </source>
</reference>
<dbReference type="FunFam" id="3.50.50.60:FF:000235">
    <property type="entry name" value="Glutathione reductase"/>
    <property type="match status" value="1"/>
</dbReference>
<dbReference type="InterPro" id="IPR001100">
    <property type="entry name" value="Pyr_nuc-diS_OxRdtase"/>
</dbReference>
<dbReference type="InterPro" id="IPR016156">
    <property type="entry name" value="FAD/NAD-linked_Rdtase_dimer_sf"/>
</dbReference>
<feature type="domain" description="FAD/NAD(P)-binding" evidence="18">
    <location>
        <begin position="15"/>
        <end position="337"/>
    </location>
</feature>
<dbReference type="GO" id="GO:0045454">
    <property type="term" value="P:cell redox homeostasis"/>
    <property type="evidence" value="ECO:0007669"/>
    <property type="project" value="InterPro"/>
</dbReference>
<evidence type="ECO:0000256" key="8">
    <source>
        <dbReference type="ARBA" id="ARBA00023157"/>
    </source>
</evidence>
<dbReference type="OrthoDB" id="5956163at2759"/>
<dbReference type="NCBIfam" id="TIGR01421">
    <property type="entry name" value="gluta_reduc_1"/>
    <property type="match status" value="1"/>
</dbReference>
<keyword evidence="16" id="KW-0963">Cytoplasm</keyword>
<dbReference type="AlphaFoldDB" id="A0A507BT33"/>
<feature type="binding site" evidence="13">
    <location>
        <position position="322"/>
    </location>
    <ligand>
        <name>FAD</name>
        <dbReference type="ChEBI" id="CHEBI:57692"/>
    </ligand>
</feature>
<dbReference type="PRINTS" id="PR00368">
    <property type="entry name" value="FADPNR"/>
</dbReference>
<dbReference type="GO" id="GO:0050661">
    <property type="term" value="F:NADP binding"/>
    <property type="evidence" value="ECO:0007669"/>
    <property type="project" value="InterPro"/>
</dbReference>
<dbReference type="InterPro" id="IPR004099">
    <property type="entry name" value="Pyr_nucl-diS_OxRdtase_dimer"/>
</dbReference>
<evidence type="ECO:0000259" key="17">
    <source>
        <dbReference type="Pfam" id="PF02852"/>
    </source>
</evidence>
<dbReference type="InterPro" id="IPR012999">
    <property type="entry name" value="Pyr_OxRdtase_I_AS"/>
</dbReference>
<evidence type="ECO:0000256" key="14">
    <source>
        <dbReference type="PIRSR" id="PIRSR000350-4"/>
    </source>
</evidence>
<comment type="catalytic activity">
    <reaction evidence="10 16">
        <text>2 glutathione + NADP(+) = glutathione disulfide + NADPH + H(+)</text>
        <dbReference type="Rhea" id="RHEA:11740"/>
        <dbReference type="ChEBI" id="CHEBI:15378"/>
        <dbReference type="ChEBI" id="CHEBI:57783"/>
        <dbReference type="ChEBI" id="CHEBI:57925"/>
        <dbReference type="ChEBI" id="CHEBI:58297"/>
        <dbReference type="ChEBI" id="CHEBI:58349"/>
        <dbReference type="EC" id="1.8.1.7"/>
    </reaction>
</comment>
<dbReference type="GO" id="GO:0006749">
    <property type="term" value="P:glutathione metabolic process"/>
    <property type="evidence" value="ECO:0007669"/>
    <property type="project" value="InterPro"/>
</dbReference>
<dbReference type="NCBIfam" id="NF004776">
    <property type="entry name" value="PRK06116.1"/>
    <property type="match status" value="1"/>
</dbReference>
<dbReference type="GO" id="GO:0004362">
    <property type="term" value="F:glutathione-disulfide reductase (NADPH) activity"/>
    <property type="evidence" value="ECO:0007669"/>
    <property type="project" value="UniProtKB-EC"/>
</dbReference>
<comment type="cofactor">
    <cofactor evidence="13">
        <name>FAD</name>
        <dbReference type="ChEBI" id="CHEBI:57692"/>
    </cofactor>
    <text evidence="13">Binds 1 FAD per subunit.</text>
</comment>
<dbReference type="GO" id="GO:0005739">
    <property type="term" value="C:mitochondrion"/>
    <property type="evidence" value="ECO:0007669"/>
    <property type="project" value="TreeGrafter"/>
</dbReference>
<dbReference type="SUPFAM" id="SSF55424">
    <property type="entry name" value="FAD/NAD-linked reductases, dimerisation (C-terminal) domain"/>
    <property type="match status" value="1"/>
</dbReference>
<feature type="active site" description="Proton acceptor" evidence="12">
    <location>
        <position position="458"/>
    </location>
</feature>
<dbReference type="FunFam" id="3.30.390.30:FF:000003">
    <property type="entry name" value="Glutathione reductase"/>
    <property type="match status" value="1"/>
</dbReference>
<dbReference type="InterPro" id="IPR023753">
    <property type="entry name" value="FAD/NAD-binding_dom"/>
</dbReference>
<dbReference type="EMBL" id="QEAO01000033">
    <property type="protein sequence ID" value="TPX32197.1"/>
    <property type="molecule type" value="Genomic_DNA"/>
</dbReference>
<evidence type="ECO:0000256" key="5">
    <source>
        <dbReference type="ARBA" id="ARBA00022630"/>
    </source>
</evidence>
<keyword evidence="9 15" id="KW-0676">Redox-active center</keyword>
<dbReference type="GO" id="GO:0050660">
    <property type="term" value="F:flavin adenine dinucleotide binding"/>
    <property type="evidence" value="ECO:0007669"/>
    <property type="project" value="InterPro"/>
</dbReference>
<dbReference type="Gene3D" id="3.50.50.60">
    <property type="entry name" value="FAD/NAD(P)-binding domain"/>
    <property type="match status" value="2"/>
</dbReference>
<evidence type="ECO:0000256" key="1">
    <source>
        <dbReference type="ARBA" id="ARBA00007532"/>
    </source>
</evidence>
<comment type="subcellular location">
    <subcellularLocation>
        <location evidence="16">Cytoplasm</location>
    </subcellularLocation>
</comment>
<dbReference type="PROSITE" id="PS00076">
    <property type="entry name" value="PYRIDINE_REDOX_1"/>
    <property type="match status" value="1"/>
</dbReference>
<name>A0A507BT33_9FUNG</name>
<proteinExistence type="inferred from homology"/>
<dbReference type="InterPro" id="IPR006322">
    <property type="entry name" value="Glutathione_Rdtase_euk/bac"/>
</dbReference>
<dbReference type="EC" id="1.8.1.7" evidence="3 16"/>
<feature type="binding site" evidence="13">
    <location>
        <begin position="184"/>
        <end position="191"/>
    </location>
    <ligand>
        <name>NAD(+)</name>
        <dbReference type="ChEBI" id="CHEBI:57540"/>
    </ligand>
</feature>
<feature type="domain" description="Pyridine nucleotide-disulphide oxidoreductase dimerisation" evidence="17">
    <location>
        <begin position="358"/>
        <end position="468"/>
    </location>
</feature>
<comment type="subunit">
    <text evidence="2">Homodimer.</text>
</comment>
<dbReference type="InterPro" id="IPR036188">
    <property type="entry name" value="FAD/NAD-bd_sf"/>
</dbReference>
<comment type="function">
    <text evidence="11 16">Catalyzes the reduction of glutathione disulfide (GSSG) to reduced glutathione (GSH). Constitutes the major mechanism to maintain a high GSH:GSSG ratio in the cytosol.</text>
</comment>
<gene>
    <name evidence="19" type="primary">GLR1</name>
    <name evidence="19" type="ORF">SmJEL517_g04661</name>
</gene>
<feature type="binding site" evidence="13">
    <location>
        <position position="61"/>
    </location>
    <ligand>
        <name>FAD</name>
        <dbReference type="ChEBI" id="CHEBI:57692"/>
    </ligand>
</feature>
<keyword evidence="16" id="KW-0521">NADP</keyword>
<dbReference type="GO" id="GO:0005829">
    <property type="term" value="C:cytosol"/>
    <property type="evidence" value="ECO:0007669"/>
    <property type="project" value="TreeGrafter"/>
</dbReference>
<evidence type="ECO:0000256" key="11">
    <source>
        <dbReference type="ARBA" id="ARBA00056905"/>
    </source>
</evidence>
<dbReference type="GeneID" id="42005886"/>
<dbReference type="Pfam" id="PF07992">
    <property type="entry name" value="Pyr_redox_2"/>
    <property type="match status" value="1"/>
</dbReference>
<evidence type="ECO:0000256" key="6">
    <source>
        <dbReference type="ARBA" id="ARBA00022827"/>
    </source>
</evidence>
<dbReference type="STRING" id="1806994.A0A507BT33"/>
<evidence type="ECO:0000256" key="15">
    <source>
        <dbReference type="RuleBase" id="RU003691"/>
    </source>
</evidence>
<keyword evidence="8" id="KW-1015">Disulfide bond</keyword>
<comment type="caution">
    <text evidence="19">The sequence shown here is derived from an EMBL/GenBank/DDBJ whole genome shotgun (WGS) entry which is preliminary data.</text>
</comment>
<dbReference type="PRINTS" id="PR00411">
    <property type="entry name" value="PNDRDTASEI"/>
</dbReference>
<dbReference type="PANTHER" id="PTHR42737:SF2">
    <property type="entry name" value="GLUTATHIONE REDUCTASE"/>
    <property type="match status" value="1"/>
</dbReference>
<evidence type="ECO:0000256" key="3">
    <source>
        <dbReference type="ARBA" id="ARBA00012607"/>
    </source>
</evidence>
<feature type="binding site" evidence="13">
    <location>
        <begin position="148"/>
        <end position="150"/>
    </location>
    <ligand>
        <name>FAD</name>
        <dbReference type="ChEBI" id="CHEBI:57692"/>
    </ligand>
</feature>
<keyword evidence="5 15" id="KW-0285">Flavoprotein</keyword>
<evidence type="ECO:0000259" key="18">
    <source>
        <dbReference type="Pfam" id="PF07992"/>
    </source>
</evidence>
<dbReference type="InterPro" id="IPR046952">
    <property type="entry name" value="GSHR/TRXR-like"/>
</dbReference>
<keyword evidence="13" id="KW-0547">Nucleotide-binding</keyword>
<comment type="similarity">
    <text evidence="1 15">Belongs to the class-I pyridine nucleotide-disulfide oxidoreductase family.</text>
</comment>
<dbReference type="PANTHER" id="PTHR42737">
    <property type="entry name" value="GLUTATHIONE REDUCTASE"/>
    <property type="match status" value="1"/>
</dbReference>